<dbReference type="Pfam" id="PF10494">
    <property type="entry name" value="Stk19"/>
    <property type="match status" value="1"/>
</dbReference>
<dbReference type="AlphaFoldDB" id="A0A0V1Q634"/>
<evidence type="ECO:0000313" key="4">
    <source>
        <dbReference type="EMBL" id="KSA03679.1"/>
    </source>
</evidence>
<gene>
    <name evidence="4" type="ORF">AC631_00491</name>
</gene>
<evidence type="ECO:0000256" key="2">
    <source>
        <dbReference type="SAM" id="Coils"/>
    </source>
</evidence>
<dbReference type="Proteomes" id="UP000054251">
    <property type="component" value="Unassembled WGS sequence"/>
</dbReference>
<protein>
    <submittedName>
        <fullName evidence="4">Uncharacterized protein</fullName>
    </submittedName>
</protein>
<comment type="caution">
    <text evidence="4">The sequence shown here is derived from an EMBL/GenBank/DDBJ whole genome shotgun (WGS) entry which is preliminary data.</text>
</comment>
<reference evidence="4 5" key="1">
    <citation type="submission" date="2015-11" db="EMBL/GenBank/DDBJ databases">
        <title>The genome of Debaryomyces fabryi.</title>
        <authorList>
            <person name="Tafer H."/>
            <person name="Lopandic K."/>
        </authorList>
    </citation>
    <scope>NUCLEOTIDE SEQUENCE [LARGE SCALE GENOMIC DNA]</scope>
    <source>
        <strain evidence="4 5">CBS 789</strain>
    </source>
</reference>
<name>A0A0V1Q634_9ASCO</name>
<dbReference type="GeneID" id="26837500"/>
<organism evidence="4 5">
    <name type="scientific">Debaryomyces fabryi</name>
    <dbReference type="NCBI Taxonomy" id="58627"/>
    <lineage>
        <taxon>Eukaryota</taxon>
        <taxon>Fungi</taxon>
        <taxon>Dikarya</taxon>
        <taxon>Ascomycota</taxon>
        <taxon>Saccharomycotina</taxon>
        <taxon>Pichiomycetes</taxon>
        <taxon>Debaryomycetaceae</taxon>
        <taxon>Debaryomyces</taxon>
    </lineage>
</organism>
<sequence>MGSNLKYSAANSSRITKRTINTSPVKQAQKDLKKYLPSQTKYLQNLKNKKTLSPSPKISEGKQDEVPLTVQDYNVQLDYQLSKKDDILIAVDTILGNQWSEATTLHSRFHTRQEVQNSLNNEDLLFLLPGLSMKVKADIIKYRANQFPHGLITINQLYSIYEHQGNTFVDRNLEMRIREGKLRKFVITNASPIILRSPQKFQHGKVTYGYENVEVIVKSENYLNNIKNEIHKLEKEISLQETLANEKSSKESLCECLQKFLKFIINHPTALFIDNNQGMDNQELSKLVSLGYITLTSNHLNEIESHQYSISYPNCGTYLKLINAGRSWLVKTLSKSKYSELLEEHIFNRWEGLNTSFNGTSKMTNFRSPLYGYDLYWILADALGAGVIEVFNTPVGRGWRLTGKI</sequence>
<feature type="region of interest" description="Disordered" evidence="3">
    <location>
        <begin position="1"/>
        <end position="28"/>
    </location>
</feature>
<keyword evidence="5" id="KW-1185">Reference proteome</keyword>
<dbReference type="OrthoDB" id="3980126at2759"/>
<comment type="similarity">
    <text evidence="1">Belongs to the STK19 family.</text>
</comment>
<evidence type="ECO:0000313" key="5">
    <source>
        <dbReference type="Proteomes" id="UP000054251"/>
    </source>
</evidence>
<evidence type="ECO:0000256" key="3">
    <source>
        <dbReference type="SAM" id="MobiDB-lite"/>
    </source>
</evidence>
<dbReference type="GO" id="GO:0046579">
    <property type="term" value="P:positive regulation of Ras protein signal transduction"/>
    <property type="evidence" value="ECO:0007669"/>
    <property type="project" value="TreeGrafter"/>
</dbReference>
<evidence type="ECO:0000256" key="1">
    <source>
        <dbReference type="ARBA" id="ARBA00093458"/>
    </source>
</evidence>
<accession>A0A0V1Q634</accession>
<feature type="compositionally biased region" description="Polar residues" evidence="3">
    <location>
        <begin position="1"/>
        <end position="26"/>
    </location>
</feature>
<dbReference type="PANTHER" id="PTHR15243:SF0">
    <property type="entry name" value="SERINE_THREONINE-PROTEIN KINASE 19"/>
    <property type="match status" value="1"/>
</dbReference>
<dbReference type="EMBL" id="LMYN01000006">
    <property type="protein sequence ID" value="KSA03679.1"/>
    <property type="molecule type" value="Genomic_DNA"/>
</dbReference>
<keyword evidence="2" id="KW-0175">Coiled coil</keyword>
<proteinExistence type="inferred from homology"/>
<feature type="coiled-coil region" evidence="2">
    <location>
        <begin position="216"/>
        <end position="243"/>
    </location>
</feature>
<dbReference type="RefSeq" id="XP_015469781.1">
    <property type="nucleotide sequence ID" value="XM_015609321.1"/>
</dbReference>
<dbReference type="InterPro" id="IPR018865">
    <property type="entry name" value="STK19-like"/>
</dbReference>
<dbReference type="PANTHER" id="PTHR15243">
    <property type="entry name" value="SERINE/THREONINE-PROTEIN KINASE 19"/>
    <property type="match status" value="1"/>
</dbReference>